<accession>A0A9P6JHS6</accession>
<sequence>MNEEHPEVDVDLFRDRRHMALVCMTWAVLIRKISEEYLVIYSNKQLKRLISRMKMDKNSKTEKFGSRTKRVDFKIVGNYNIHNAARLFRSTPNLMIYSNKNGPGDHPVRYTPHEVLKSLVSHCSQSLQRVDWAGPGEPPRFQDLSAFCNLLPKLKTLRLMAIYSYPHPFQGVPPTLRLPSLTTLSLGVIPVPLVYHDTYAVTWDPFLQYLSLSSEQLPLLKRFECDLFPQQANSINFFVVHGSKLRVLRTGTYYDNNMLPQAVSACLNLVDLVIVHGPEAIAFPRYHPTLERISLLPTVDVKVDFPSKFFKSVIINPLDDILRYTQIMVAPKLKEIRIRNTGGYNGLIDDKAWLLDWYQRWQLRGIAFVDQFGISYDRLDARTFSSADNCIF</sequence>
<dbReference type="AlphaFoldDB" id="A0A9P6JHS6"/>
<dbReference type="InterPro" id="IPR032675">
    <property type="entry name" value="LRR_dom_sf"/>
</dbReference>
<name>A0A9P6JHS6_9AGAR</name>
<dbReference type="Proteomes" id="UP000807306">
    <property type="component" value="Unassembled WGS sequence"/>
</dbReference>
<keyword evidence="2" id="KW-1185">Reference proteome</keyword>
<protein>
    <submittedName>
        <fullName evidence="1">Uncharacterized protein</fullName>
    </submittedName>
</protein>
<organism evidence="1 2">
    <name type="scientific">Crepidotus variabilis</name>
    <dbReference type="NCBI Taxonomy" id="179855"/>
    <lineage>
        <taxon>Eukaryota</taxon>
        <taxon>Fungi</taxon>
        <taxon>Dikarya</taxon>
        <taxon>Basidiomycota</taxon>
        <taxon>Agaricomycotina</taxon>
        <taxon>Agaricomycetes</taxon>
        <taxon>Agaricomycetidae</taxon>
        <taxon>Agaricales</taxon>
        <taxon>Agaricineae</taxon>
        <taxon>Crepidotaceae</taxon>
        <taxon>Crepidotus</taxon>
    </lineage>
</organism>
<comment type="caution">
    <text evidence="1">The sequence shown here is derived from an EMBL/GenBank/DDBJ whole genome shotgun (WGS) entry which is preliminary data.</text>
</comment>
<proteinExistence type="predicted"/>
<dbReference type="EMBL" id="MU157993">
    <property type="protein sequence ID" value="KAF9521746.1"/>
    <property type="molecule type" value="Genomic_DNA"/>
</dbReference>
<evidence type="ECO:0000313" key="1">
    <source>
        <dbReference type="EMBL" id="KAF9521746.1"/>
    </source>
</evidence>
<dbReference type="OrthoDB" id="3171058at2759"/>
<dbReference type="Gene3D" id="3.80.10.10">
    <property type="entry name" value="Ribonuclease Inhibitor"/>
    <property type="match status" value="1"/>
</dbReference>
<gene>
    <name evidence="1" type="ORF">CPB83DRAFT_872165</name>
</gene>
<evidence type="ECO:0000313" key="2">
    <source>
        <dbReference type="Proteomes" id="UP000807306"/>
    </source>
</evidence>
<reference evidence="1" key="1">
    <citation type="submission" date="2020-11" db="EMBL/GenBank/DDBJ databases">
        <authorList>
            <consortium name="DOE Joint Genome Institute"/>
            <person name="Ahrendt S."/>
            <person name="Riley R."/>
            <person name="Andreopoulos W."/>
            <person name="Labutti K."/>
            <person name="Pangilinan J."/>
            <person name="Ruiz-Duenas F.J."/>
            <person name="Barrasa J.M."/>
            <person name="Sanchez-Garcia M."/>
            <person name="Camarero S."/>
            <person name="Miyauchi S."/>
            <person name="Serrano A."/>
            <person name="Linde D."/>
            <person name="Babiker R."/>
            <person name="Drula E."/>
            <person name="Ayuso-Fernandez I."/>
            <person name="Pacheco R."/>
            <person name="Padilla G."/>
            <person name="Ferreira P."/>
            <person name="Barriuso J."/>
            <person name="Kellner H."/>
            <person name="Castanera R."/>
            <person name="Alfaro M."/>
            <person name="Ramirez L."/>
            <person name="Pisabarro A.G."/>
            <person name="Kuo A."/>
            <person name="Tritt A."/>
            <person name="Lipzen A."/>
            <person name="He G."/>
            <person name="Yan M."/>
            <person name="Ng V."/>
            <person name="Cullen D."/>
            <person name="Martin F."/>
            <person name="Rosso M.-N."/>
            <person name="Henrissat B."/>
            <person name="Hibbett D."/>
            <person name="Martinez A.T."/>
            <person name="Grigoriev I.V."/>
        </authorList>
    </citation>
    <scope>NUCLEOTIDE SEQUENCE</scope>
    <source>
        <strain evidence="1">CBS 506.95</strain>
    </source>
</reference>